<feature type="transmembrane region" description="Helical" evidence="2">
    <location>
        <begin position="106"/>
        <end position="124"/>
    </location>
</feature>
<dbReference type="Proteomes" id="UP000663834">
    <property type="component" value="Unassembled WGS sequence"/>
</dbReference>
<evidence type="ECO:0000313" key="4">
    <source>
        <dbReference type="EMBL" id="CAF1319222.1"/>
    </source>
</evidence>
<gene>
    <name evidence="3" type="ORF">CJN711_LOCUS6070</name>
    <name evidence="5" type="ORF">GIL414_LOCUS31003</name>
    <name evidence="4" type="ORF">KQP761_LOCUS5656</name>
</gene>
<feature type="compositionally biased region" description="Low complexity" evidence="1">
    <location>
        <begin position="28"/>
        <end position="37"/>
    </location>
</feature>
<protein>
    <submittedName>
        <fullName evidence="3">Uncharacterized protein</fullName>
    </submittedName>
</protein>
<sequence length="186" mass="21734">MLLSKYSSSARVYSKLIQRIALRRSASSTSSVPHTSSNNDKQYRTPLSMDPEFRPSPDNELPRAKTSEMKGITFNIRDFYQSYFPNDPVEARLPTPWHMDIYYRKQYYIIGALLGVFFGIYVSYRRILVDRARKSDWEKHHGDPLSYYDVIGPIDPNVSRKAWDDNPNLPRPQGWVSKVQTEKELH</sequence>
<accession>A0A814MI65</accession>
<feature type="compositionally biased region" description="Basic and acidic residues" evidence="1">
    <location>
        <begin position="51"/>
        <end position="62"/>
    </location>
</feature>
<evidence type="ECO:0000313" key="3">
    <source>
        <dbReference type="EMBL" id="CAF1078310.1"/>
    </source>
</evidence>
<dbReference type="Proteomes" id="UP000681720">
    <property type="component" value="Unassembled WGS sequence"/>
</dbReference>
<keyword evidence="2" id="KW-0812">Transmembrane</keyword>
<name>A0A814MI65_9BILA</name>
<dbReference type="OrthoDB" id="9998840at2759"/>
<dbReference type="EMBL" id="CAJNOV010001779">
    <property type="protein sequence ID" value="CAF1078310.1"/>
    <property type="molecule type" value="Genomic_DNA"/>
</dbReference>
<dbReference type="AlphaFoldDB" id="A0A814MI65"/>
<evidence type="ECO:0000256" key="1">
    <source>
        <dbReference type="SAM" id="MobiDB-lite"/>
    </source>
</evidence>
<feature type="region of interest" description="Disordered" evidence="1">
    <location>
        <begin position="162"/>
        <end position="186"/>
    </location>
</feature>
<evidence type="ECO:0000313" key="5">
    <source>
        <dbReference type="EMBL" id="CAF4419245.1"/>
    </source>
</evidence>
<keyword evidence="2" id="KW-1133">Transmembrane helix</keyword>
<comment type="caution">
    <text evidence="3">The sequence shown here is derived from an EMBL/GenBank/DDBJ whole genome shotgun (WGS) entry which is preliminary data.</text>
</comment>
<reference evidence="3" key="1">
    <citation type="submission" date="2021-02" db="EMBL/GenBank/DDBJ databases">
        <authorList>
            <person name="Nowell W R."/>
        </authorList>
    </citation>
    <scope>NUCLEOTIDE SEQUENCE</scope>
</reference>
<proteinExistence type="predicted"/>
<dbReference type="EMBL" id="CAJNOW010001492">
    <property type="protein sequence ID" value="CAF1319222.1"/>
    <property type="molecule type" value="Genomic_DNA"/>
</dbReference>
<organism evidence="3 6">
    <name type="scientific">Rotaria magnacalcarata</name>
    <dbReference type="NCBI Taxonomy" id="392030"/>
    <lineage>
        <taxon>Eukaryota</taxon>
        <taxon>Metazoa</taxon>
        <taxon>Spiralia</taxon>
        <taxon>Gnathifera</taxon>
        <taxon>Rotifera</taxon>
        <taxon>Eurotatoria</taxon>
        <taxon>Bdelloidea</taxon>
        <taxon>Philodinida</taxon>
        <taxon>Philodinidae</taxon>
        <taxon>Rotaria</taxon>
    </lineage>
</organism>
<keyword evidence="2" id="KW-0472">Membrane</keyword>
<evidence type="ECO:0000313" key="6">
    <source>
        <dbReference type="Proteomes" id="UP000663855"/>
    </source>
</evidence>
<evidence type="ECO:0000256" key="2">
    <source>
        <dbReference type="SAM" id="Phobius"/>
    </source>
</evidence>
<feature type="region of interest" description="Disordered" evidence="1">
    <location>
        <begin position="28"/>
        <end position="62"/>
    </location>
</feature>
<dbReference type="EMBL" id="CAJOBJ010061381">
    <property type="protein sequence ID" value="CAF4419245.1"/>
    <property type="molecule type" value="Genomic_DNA"/>
</dbReference>
<dbReference type="Proteomes" id="UP000663855">
    <property type="component" value="Unassembled WGS sequence"/>
</dbReference>